<protein>
    <submittedName>
        <fullName evidence="1">Uncharacterized protein</fullName>
    </submittedName>
</protein>
<reference evidence="1" key="1">
    <citation type="journal article" date="2014" name="Int. J. Syst. Evol. Microbiol.">
        <title>Complete genome sequence of Corynebacterium casei LMG S-19264T (=DSM 44701T), isolated from a smear-ripened cheese.</title>
        <authorList>
            <consortium name="US DOE Joint Genome Institute (JGI-PGF)"/>
            <person name="Walter F."/>
            <person name="Albersmeier A."/>
            <person name="Kalinowski J."/>
            <person name="Ruckert C."/>
        </authorList>
    </citation>
    <scope>NUCLEOTIDE SEQUENCE</scope>
    <source>
        <strain evidence="1">KCTC 32422</strain>
    </source>
</reference>
<proteinExistence type="predicted"/>
<organism evidence="1 2">
    <name type="scientific">Novosphingobium arvoryzae</name>
    <dbReference type="NCBI Taxonomy" id="1256514"/>
    <lineage>
        <taxon>Bacteria</taxon>
        <taxon>Pseudomonadati</taxon>
        <taxon>Pseudomonadota</taxon>
        <taxon>Alphaproteobacteria</taxon>
        <taxon>Sphingomonadales</taxon>
        <taxon>Sphingomonadaceae</taxon>
        <taxon>Novosphingobium</taxon>
    </lineage>
</organism>
<reference evidence="1" key="2">
    <citation type="submission" date="2020-09" db="EMBL/GenBank/DDBJ databases">
        <authorList>
            <person name="Sun Q."/>
            <person name="Kim S."/>
        </authorList>
    </citation>
    <scope>NUCLEOTIDE SEQUENCE</scope>
    <source>
        <strain evidence="1">KCTC 32422</strain>
    </source>
</reference>
<evidence type="ECO:0000313" key="1">
    <source>
        <dbReference type="EMBL" id="GGZ93451.1"/>
    </source>
</evidence>
<dbReference type="AlphaFoldDB" id="A0A918RC62"/>
<comment type="caution">
    <text evidence="1">The sequence shown here is derived from an EMBL/GenBank/DDBJ whole genome shotgun (WGS) entry which is preliminary data.</text>
</comment>
<gene>
    <name evidence="1" type="ORF">GCM10011617_11640</name>
</gene>
<evidence type="ECO:0000313" key="2">
    <source>
        <dbReference type="Proteomes" id="UP000634139"/>
    </source>
</evidence>
<dbReference type="Proteomes" id="UP000634139">
    <property type="component" value="Unassembled WGS sequence"/>
</dbReference>
<accession>A0A918RC62</accession>
<name>A0A918RC62_9SPHN</name>
<keyword evidence="2" id="KW-1185">Reference proteome</keyword>
<dbReference type="EMBL" id="BMZD01000002">
    <property type="protein sequence ID" value="GGZ93451.1"/>
    <property type="molecule type" value="Genomic_DNA"/>
</dbReference>
<sequence>MADGLLSGTYRFMYPFKYIADDAAALAHSPVLRAALLTFEFIDTHGPIELTPSKALKRYFVTWAAEAFAWPYFTAAELYAVNRVLNEQDFPPLVMVHDLLLSTKLARHYRGTLRLTALAQELRSKPGELWRLLTNHLLFVMDHSRYTRFNDAVGRDWLTYLNVINIEAEMGVTEARLCSLFYGGDETRFRGVDYEYVLALYAHVLRPLCWAGLLSEQRQGRGLARTKLFVKTPLWAAALHLPTDKHVTSPTRH</sequence>